<evidence type="ECO:0000259" key="2">
    <source>
        <dbReference type="Pfam" id="PF18962"/>
    </source>
</evidence>
<feature type="domain" description="DUF11" evidence="1">
    <location>
        <begin position="891"/>
        <end position="1009"/>
    </location>
</feature>
<evidence type="ECO:0000313" key="3">
    <source>
        <dbReference type="EMBL" id="MBC3541806.1"/>
    </source>
</evidence>
<dbReference type="Pfam" id="PF18962">
    <property type="entry name" value="Por_Secre_tail"/>
    <property type="match status" value="1"/>
</dbReference>
<feature type="domain" description="DUF11" evidence="1">
    <location>
        <begin position="1271"/>
        <end position="1387"/>
    </location>
</feature>
<name>A0ABR6VYT5_9BACT</name>
<comment type="caution">
    <text evidence="3">The sequence shown here is derived from an EMBL/GenBank/DDBJ whole genome shotgun (WGS) entry which is preliminary data.</text>
</comment>
<feature type="domain" description="DUF11" evidence="1">
    <location>
        <begin position="650"/>
        <end position="764"/>
    </location>
</feature>
<evidence type="ECO:0000313" key="4">
    <source>
        <dbReference type="Proteomes" id="UP000659698"/>
    </source>
</evidence>
<dbReference type="NCBIfam" id="TIGR01451">
    <property type="entry name" value="B_ant_repeat"/>
    <property type="match status" value="5"/>
</dbReference>
<dbReference type="InterPro" id="IPR047589">
    <property type="entry name" value="DUF11_rpt"/>
</dbReference>
<dbReference type="Gene3D" id="2.60.40.10">
    <property type="entry name" value="Immunoglobulins"/>
    <property type="match status" value="4"/>
</dbReference>
<feature type="domain" description="Secretion system C-terminal sorting" evidence="2">
    <location>
        <begin position="2047"/>
        <end position="2117"/>
    </location>
</feature>
<feature type="domain" description="DUF11" evidence="1">
    <location>
        <begin position="771"/>
        <end position="884"/>
    </location>
</feature>
<dbReference type="PANTHER" id="PTHR34819">
    <property type="entry name" value="LARGE CYSTEINE-RICH PERIPLASMIC PROTEIN OMCB"/>
    <property type="match status" value="1"/>
</dbReference>
<organism evidence="3 4">
    <name type="scientific">Rufibacter sediminis</name>
    <dbReference type="NCBI Taxonomy" id="2762756"/>
    <lineage>
        <taxon>Bacteria</taxon>
        <taxon>Pseudomonadati</taxon>
        <taxon>Bacteroidota</taxon>
        <taxon>Cytophagia</taxon>
        <taxon>Cytophagales</taxon>
        <taxon>Hymenobacteraceae</taxon>
        <taxon>Rufibacter</taxon>
    </lineage>
</organism>
<dbReference type="SUPFAM" id="SSF103647">
    <property type="entry name" value="TSP type-3 repeat"/>
    <property type="match status" value="1"/>
</dbReference>
<accession>A0ABR6VYT5</accession>
<protein>
    <submittedName>
        <fullName evidence="3">DUF11 domain-containing protein</fullName>
    </submittedName>
</protein>
<dbReference type="NCBIfam" id="TIGR04183">
    <property type="entry name" value="Por_Secre_tail"/>
    <property type="match status" value="1"/>
</dbReference>
<dbReference type="EMBL" id="JACOAF010000044">
    <property type="protein sequence ID" value="MBC3541806.1"/>
    <property type="molecule type" value="Genomic_DNA"/>
</dbReference>
<keyword evidence="4" id="KW-1185">Reference proteome</keyword>
<sequence length="2120" mass="222947">MAQKLRSLLFVLLLLPFTMYGEGSKQLTPNRSTAVLTDPANDKAGYLAHDANFPSASGVAITSLSFLKPAGFSRNGATFSADHRLLIRVKNGERLMYGVRRAIHDQTTSNQGDLTITIRRAASSSDVTGILVQQTTLTRNQTSTRQMLLNTNQAGVIATPAQALAGPTFMQSGTTRNSGGYSPLTVTNNTGADQDYWVEFTQVGEANMADGQLFSVYDLWDFTVIDGTGAEKPGRMRSKLWSFSAGGTSNVFSKDFNMYPLIPSEDQPGFFFVKEIELAGIAPQNFFRFVTNRFGSTSATGRTTDTERRKSQTAQTDYPELFNFVNDPDPAIWPSATVPTFTVGITSSCNTTTNGGKSTFNLNTSESSTFVVLINLNGVAGYQPGTADVLLESTGAKGARTVEWNGLNGLNQVVAKNTTLNYFFRNNSSPIHFPVWDAEANADGFRVQDIRPVAGTNYDGLLFWDDSNLPTSSFPTPQAELFGVVSTNGVHRWGSATTTAGDLKTVNTWTYGYTGSSTQSATFTYDCSADVAVTNTAATAPYTIGKPFTYTVTATNNGPITASNVQVTDKLDLTKLEFVSSSDAANYNTSTGVWNIGSLAVGASKTLTLTVKPLTLGTISTTATQTHTEVDNVASNNSATASITVQAAADIEVKNVTPKTSYNFGDLVTFTVTAKNLGPNAATGVVVTDKLPAGLTLEGTAPAGYDATTGNWTVGALAVNETKTLTLTARATTQGSITTTATLGSRTGFELDENAGNNTASTTITVSPTADVAVTNVVSNLNPGQGDVITYTIKAINNGPSNATNVSVANQIPAGLTITGFTASLGTFDATTGTWTIGTVVTSGSQTLTITAKPTAIGTLTLSSTQSHTEYDSQSSNNTASSTITVKPTADVAVTNVVISPIKTAYVNGDEVTYKVTVTNNGPSTATNVVITDKLPVSLTFVSASNSTGTDAYNSVNGTWSVGSLASGASATLTLVGKINQSAVITTTASQTHTEYDNTIGNNSASATITSGSGTVSSDIKVAVGLSSGPYYTGKQITLGVRVDNQGPDAATGLSLDALVPAGFTLVSAEPKVGTYNASTGIWTVGNLASGSYTGMNLVVVPNADMTVTGDKNYTFVATKRTANEYDAVTENNTAASSFTVHKTADVSFSTSVTGGVNGVFYRDLTEATFTLKVTNNGPDRVTNLMGMDTRTGSLTFTYVEPGKGYDATTGQWNISSLDPGQSVTLIVKGIPNTTGRLNLGGSILSADQTDLNSENNKSVALINVLPVAELAVTNTASAPTFYNGQETSFTVKVQNNGPDAATGVVIEDKLPAGLTFMSATASSGSYDPATGRWTLGTDVLPGAANAQTLVIRVKPQSAATYTTVASVAASGQYDNITTNNSQQASITGTATADIALNSTIVEGPYYVGGQYRVTITATNLGPDPATGVVVAAGVASGLNLVTGSGIPAPGTSINSVTGIWTIGNLGINESKTLSLLVQPAELGVLNSIGYKYAANEFDPNGGTTKDGNNTTIISITAVDREATYQVIANNKHPFAMHNGDHIAEVSDQDGPVNNAKLVNGTLPAGLRLQNNGEIEVSNRFALVAGTYNLLIETTDAIGGTTQQTVTFVINGDWDNDGVPDEIDLDDNNDGIFTTQVNNATDANGDADGDKIPNFLDKDFMHPIYGAFQDRNNDDINDAFDLDMDGLIKGYDIDIDGDGIPNAVEANRGIVPSSSIYDAAKGVFIGPVDANGIPIAAQTSSNSSVSNLPNPDTDNDGIRDYEDVDSDNDGILDNYEAQATNKYVNGLGSDLDFDGLSDGYDATTGGVAITPVDTDRDSIPDYLDLDSDADFSMDYIEAFDDNNDGKAIDDLMERARLFEEANNKGWYVNTLKDKDGTPLWLKLTNGYPNYLTQGSTYYHDTDNDGIVDLFDANNGGRSASMRTGENNEYAFRSSTVITPLPVTLISFTAKAQKEGVALHWVTAAEKDNDFFQVERSTDGKNFSAIGKVKGNGNSNVLQNYSFQDAATPAGTLYYRLKQVDFDGKFEYSKTIAVRAQGTSAAITVKAYPNPTTDVVNVDLASVGAEQVTVKVVAMDGRVVKTLEVTGGAEQKIDLTQLAAGTYLLKMTGSTFDTTTRVVKQ</sequence>
<reference evidence="3 4" key="1">
    <citation type="journal article" date="2019" name="Int. J. Syst. Evol. Microbiol.">
        <title>Rufibacter sediminis sp. nov., isolated from freshwater lake sediment.</title>
        <authorList>
            <person name="Qu J.H."/>
            <person name="Zhang L.J."/>
            <person name="Fu Y.H."/>
            <person name="Li H.F."/>
        </authorList>
    </citation>
    <scope>NUCLEOTIDE SEQUENCE [LARGE SCALE GENOMIC DNA]</scope>
    <source>
        <strain evidence="3 4">H-1</strain>
    </source>
</reference>
<dbReference type="Pfam" id="PF01345">
    <property type="entry name" value="DUF11"/>
    <property type="match status" value="8"/>
</dbReference>
<dbReference type="Gene3D" id="4.10.1080.10">
    <property type="entry name" value="TSP type-3 repeat"/>
    <property type="match status" value="1"/>
</dbReference>
<proteinExistence type="predicted"/>
<dbReference type="InterPro" id="IPR028974">
    <property type="entry name" value="TSP_type-3_rpt"/>
</dbReference>
<dbReference type="RefSeq" id="WP_186641096.1">
    <property type="nucleotide sequence ID" value="NZ_JACOAF010000044.1"/>
</dbReference>
<feature type="domain" description="DUF11" evidence="1">
    <location>
        <begin position="530"/>
        <end position="643"/>
    </location>
</feature>
<dbReference type="InterPro" id="IPR013783">
    <property type="entry name" value="Ig-like_fold"/>
</dbReference>
<dbReference type="Gene3D" id="2.60.40.1170">
    <property type="entry name" value="Mu homology domain, subdomain B"/>
    <property type="match status" value="2"/>
</dbReference>
<dbReference type="Proteomes" id="UP000659698">
    <property type="component" value="Unassembled WGS sequence"/>
</dbReference>
<feature type="domain" description="DUF11" evidence="1">
    <location>
        <begin position="1019"/>
        <end position="1137"/>
    </location>
</feature>
<feature type="domain" description="DUF11" evidence="1">
    <location>
        <begin position="1167"/>
        <end position="1261"/>
    </location>
</feature>
<dbReference type="InterPro" id="IPR001434">
    <property type="entry name" value="OmcB-like_DUF11"/>
</dbReference>
<dbReference type="InterPro" id="IPR026444">
    <property type="entry name" value="Secre_tail"/>
</dbReference>
<evidence type="ECO:0000259" key="1">
    <source>
        <dbReference type="Pfam" id="PF01345"/>
    </source>
</evidence>
<dbReference type="InterPro" id="IPR051172">
    <property type="entry name" value="Chlamydia_OmcB"/>
</dbReference>
<feature type="domain" description="DUF11" evidence="1">
    <location>
        <begin position="1394"/>
        <end position="1501"/>
    </location>
</feature>
<gene>
    <name evidence="3" type="ORF">H7U12_19085</name>
</gene>
<dbReference type="PANTHER" id="PTHR34819:SF3">
    <property type="entry name" value="CELL SURFACE PROTEIN"/>
    <property type="match status" value="1"/>
</dbReference>